<dbReference type="GO" id="GO:0000972">
    <property type="term" value="P:transcription-dependent tethering of RNA polymerase II gene DNA at nuclear periphery"/>
    <property type="evidence" value="ECO:0007669"/>
    <property type="project" value="TreeGrafter"/>
</dbReference>
<reference evidence="7" key="2">
    <citation type="submission" date="2019-06" db="EMBL/GenBank/DDBJ databases">
        <title>Genomics analysis of Aphanomyces spp. identifies a new class of oomycete effector associated with host adaptation.</title>
        <authorList>
            <person name="Gaulin E."/>
        </authorList>
    </citation>
    <scope>NUCLEOTIDE SEQUENCE</scope>
    <source>
        <strain evidence="7">CBS 578.67</strain>
    </source>
</reference>
<dbReference type="GO" id="GO:0006606">
    <property type="term" value="P:protein import into nucleus"/>
    <property type="evidence" value="ECO:0007669"/>
    <property type="project" value="TreeGrafter"/>
</dbReference>
<dbReference type="Gene3D" id="1.20.120.1880">
    <property type="entry name" value="Nucleoporin, helical C-terminal domain"/>
    <property type="match status" value="1"/>
</dbReference>
<evidence type="ECO:0000256" key="3">
    <source>
        <dbReference type="ARBA" id="ARBA00022448"/>
    </source>
</evidence>
<dbReference type="PANTHER" id="PTHR10350">
    <property type="entry name" value="NUCLEAR PORE COMPLEX PROTEIN NUP155"/>
    <property type="match status" value="1"/>
</dbReference>
<gene>
    <name evidence="8" type="primary">Aste57867_8221</name>
    <name evidence="7" type="ORF">As57867_008190</name>
    <name evidence="8" type="ORF">ASTE57867_8221</name>
</gene>
<dbReference type="OrthoDB" id="338970at2759"/>
<dbReference type="InterPro" id="IPR014908">
    <property type="entry name" value="Nucleoporin_Nup133/Nup155_N"/>
</dbReference>
<dbReference type="GO" id="GO:0044611">
    <property type="term" value="C:nuclear pore inner ring"/>
    <property type="evidence" value="ECO:0007669"/>
    <property type="project" value="TreeGrafter"/>
</dbReference>
<evidence type="ECO:0000259" key="5">
    <source>
        <dbReference type="Pfam" id="PF03177"/>
    </source>
</evidence>
<keyword evidence="9" id="KW-1185">Reference proteome</keyword>
<sequence>MTRPVSQQKHESSVQRALKELGNAADLVREREKTVDLTSQLQAASDGPIDHTYVVDPAANRWGPDLQAASEMIPWPPQVLASIQRASSKPLMGFFPDIQHAWVAVDATTLVLWDYKKKADGVIACPAMSSPIISAGLVLPRSGTLFSDQVQYLLAVLTEVDIRLFALIADKTLPHRPWKVHDTLMTAPLQDSQLSASLVCMSKRILLGGVDGNLYEYVYSPNLPKDPSAKKFRQVQPAMSSVWADYLPGVVRDLIFPAAKASITSLTVDAPRQLLYALHDTSSHVSVFDLGRKDVVLVGTVDLVALASSVHGAPLASPVVSLSPLHASPHAHLVALTATGQRLYLSTSAAGGLRALFVRALPAVLSVSSSSSFVQLVARHDLCLLAQANHQLVAVAGNTSAAPAVRFVETLSTLPLLGTLHALVPLQASSAAAAPARHAAKRTADGAAKPATLAFLHDLGLFGVQFTAPAQVFLALTTAGVQTYVQRRPIDHVDTLLRTQTSSATALAPLAAWYGAPAVAAMLFGLSHNPAASHALFQLAADASPRGLAQYVAHVLAPVWTAPVVVVSPPLETIQATCRRLQALTQLLQQMVPYAVALHTDIPHLQPQHAALRDMHTLIGRCADALFGWLQLATVAKDWTTTTPPPVFHDVIGVDASAKEFQSMLVALAKNSPAVVGPLLAHSPTFFTVWEAAPLQGLQTIAAAKAAATLAQRDTLLQESLAQFRLACVNWPPTASCLQVLRHIVREYAAASFYYGVVELTVAVAALFRDKDACYEPLLALVAASSEAHRPLVRFAMQQSGDPVLHHAVLASLRDNMSALEDCAWTPVIKTYLHTHDPEWYVRLCIHHRDFDDAADLLWQHAHDTTTTRRSIGERATLVARALACVQADPAAAPQHARDIQDALDVFEMQTRIFDVLRHQKLAPDVLDTLNYSILNMSTLFNDYAIPYGLHTECLRILHACRTNEPQLIARLWKQLIFGFVPAAATPSSPAATWLANQQRALGQPPLDGHGAFEDGAWIQPLRTYVTQMGTTLLHSGADFVFPLQDLVMTLESLAFYSLQVMPIAADDAWVAKLFLDLKFAPSLLVGVYTHLMDTTATDIDGIHWLRGMHAAVAAAADRRPFAGLIHQHIRTLQSHPEACDQLVRWQQLLKGL</sequence>
<dbReference type="Pfam" id="PF08801">
    <property type="entry name" value="Nucleoporin_N"/>
    <property type="match status" value="1"/>
</dbReference>
<evidence type="ECO:0000313" key="7">
    <source>
        <dbReference type="EMBL" id="KAF0701292.1"/>
    </source>
</evidence>
<dbReference type="EMBL" id="VJMH01005094">
    <property type="protein sequence ID" value="KAF0701292.1"/>
    <property type="molecule type" value="Genomic_DNA"/>
</dbReference>
<evidence type="ECO:0000256" key="2">
    <source>
        <dbReference type="ARBA" id="ARBA00007373"/>
    </source>
</evidence>
<dbReference type="PANTHER" id="PTHR10350:SF6">
    <property type="entry name" value="NUCLEAR PORE COMPLEX PROTEIN NUP155"/>
    <property type="match status" value="1"/>
</dbReference>
<dbReference type="GO" id="GO:0036228">
    <property type="term" value="P:protein localization to nuclear inner membrane"/>
    <property type="evidence" value="ECO:0007669"/>
    <property type="project" value="TreeGrafter"/>
</dbReference>
<dbReference type="InterPro" id="IPR042533">
    <property type="entry name" value="Nucleoporin_Nup155_C_1"/>
</dbReference>
<name>A0A485KJM9_9STRA</name>
<keyword evidence="4" id="KW-0539">Nucleus</keyword>
<dbReference type="AlphaFoldDB" id="A0A485KJM9"/>
<keyword evidence="3" id="KW-0813">Transport</keyword>
<comment type="similarity">
    <text evidence="2">Belongs to the non-repetitive/WGA-negative nucleoporin family.</text>
</comment>
<feature type="domain" description="Nucleoporin Nup133/Nup155-like N-terminal" evidence="6">
    <location>
        <begin position="71"/>
        <end position="461"/>
    </location>
</feature>
<protein>
    <submittedName>
        <fullName evidence="8">Aste57867_8221 protein</fullName>
    </submittedName>
</protein>
<dbReference type="Gene3D" id="1.25.40.450">
    <property type="entry name" value="Nucleoporin, helical domain, N-terminal subdomain"/>
    <property type="match status" value="1"/>
</dbReference>
<evidence type="ECO:0000313" key="8">
    <source>
        <dbReference type="EMBL" id="VFT85108.1"/>
    </source>
</evidence>
<dbReference type="Gene3D" id="1.20.58.1780">
    <property type="match status" value="1"/>
</dbReference>
<evidence type="ECO:0000256" key="1">
    <source>
        <dbReference type="ARBA" id="ARBA00004123"/>
    </source>
</evidence>
<dbReference type="Proteomes" id="UP000332933">
    <property type="component" value="Unassembled WGS sequence"/>
</dbReference>
<dbReference type="InterPro" id="IPR042538">
    <property type="entry name" value="Nucleoporin_Nup155_C_3"/>
</dbReference>
<dbReference type="EMBL" id="CAADRA010005115">
    <property type="protein sequence ID" value="VFT85108.1"/>
    <property type="molecule type" value="Genomic_DNA"/>
</dbReference>
<feature type="domain" description="Nucleoporin Nup133/Nup155-like C-terminal" evidence="5">
    <location>
        <begin position="825"/>
        <end position="1098"/>
    </location>
</feature>
<evidence type="ECO:0000313" key="9">
    <source>
        <dbReference type="Proteomes" id="UP000332933"/>
    </source>
</evidence>
<evidence type="ECO:0000256" key="4">
    <source>
        <dbReference type="ARBA" id="ARBA00023242"/>
    </source>
</evidence>
<evidence type="ECO:0000259" key="6">
    <source>
        <dbReference type="Pfam" id="PF08801"/>
    </source>
</evidence>
<organism evidence="8 9">
    <name type="scientific">Aphanomyces stellatus</name>
    <dbReference type="NCBI Taxonomy" id="120398"/>
    <lineage>
        <taxon>Eukaryota</taxon>
        <taxon>Sar</taxon>
        <taxon>Stramenopiles</taxon>
        <taxon>Oomycota</taxon>
        <taxon>Saprolegniomycetes</taxon>
        <taxon>Saprolegniales</taxon>
        <taxon>Verrucalvaceae</taxon>
        <taxon>Aphanomyces</taxon>
    </lineage>
</organism>
<comment type="subcellular location">
    <subcellularLocation>
        <location evidence="1">Nucleus</location>
    </subcellularLocation>
</comment>
<proteinExistence type="inferred from homology"/>
<dbReference type="InterPro" id="IPR007187">
    <property type="entry name" value="Nucleoporin_Nup133/Nup155_C"/>
</dbReference>
<accession>A0A485KJM9</accession>
<dbReference type="InterPro" id="IPR004870">
    <property type="entry name" value="Nucleoporin_Nup155"/>
</dbReference>
<dbReference type="Pfam" id="PF03177">
    <property type="entry name" value="Nucleoporin_C"/>
    <property type="match status" value="1"/>
</dbReference>
<dbReference type="GO" id="GO:0017056">
    <property type="term" value="F:structural constituent of nuclear pore"/>
    <property type="evidence" value="ECO:0007669"/>
    <property type="project" value="InterPro"/>
</dbReference>
<reference evidence="8 9" key="1">
    <citation type="submission" date="2019-03" db="EMBL/GenBank/DDBJ databases">
        <authorList>
            <person name="Gaulin E."/>
            <person name="Dumas B."/>
        </authorList>
    </citation>
    <scope>NUCLEOTIDE SEQUENCE [LARGE SCALE GENOMIC DNA]</scope>
    <source>
        <strain evidence="8">CBS 568.67</strain>
    </source>
</reference>
<dbReference type="GO" id="GO:0006405">
    <property type="term" value="P:RNA export from nucleus"/>
    <property type="evidence" value="ECO:0007669"/>
    <property type="project" value="TreeGrafter"/>
</dbReference>